<dbReference type="KEGG" id="kbs:EPA93_36080"/>
<organism evidence="1 2">
    <name type="scientific">Ktedonosporobacter rubrisoli</name>
    <dbReference type="NCBI Taxonomy" id="2509675"/>
    <lineage>
        <taxon>Bacteria</taxon>
        <taxon>Bacillati</taxon>
        <taxon>Chloroflexota</taxon>
        <taxon>Ktedonobacteria</taxon>
        <taxon>Ktedonobacterales</taxon>
        <taxon>Ktedonosporobacteraceae</taxon>
        <taxon>Ktedonosporobacter</taxon>
    </lineage>
</organism>
<dbReference type="EMBL" id="CP035758">
    <property type="protein sequence ID" value="QBD81103.1"/>
    <property type="molecule type" value="Genomic_DNA"/>
</dbReference>
<keyword evidence="2" id="KW-1185">Reference proteome</keyword>
<evidence type="ECO:0000313" key="1">
    <source>
        <dbReference type="EMBL" id="QBD81103.1"/>
    </source>
</evidence>
<dbReference type="AlphaFoldDB" id="A0A4P6JZZ7"/>
<reference evidence="1 2" key="1">
    <citation type="submission" date="2019-01" db="EMBL/GenBank/DDBJ databases">
        <title>Ktedonosporobacter rubrisoli SCAWS-G2.</title>
        <authorList>
            <person name="Huang Y."/>
            <person name="Yan B."/>
        </authorList>
    </citation>
    <scope>NUCLEOTIDE SEQUENCE [LARGE SCALE GENOMIC DNA]</scope>
    <source>
        <strain evidence="1 2">SCAWS-G2</strain>
    </source>
</reference>
<evidence type="ECO:0000313" key="2">
    <source>
        <dbReference type="Proteomes" id="UP000290365"/>
    </source>
</evidence>
<name>A0A4P6JZZ7_KTERU</name>
<dbReference type="RefSeq" id="WP_129892165.1">
    <property type="nucleotide sequence ID" value="NZ_CP035758.1"/>
</dbReference>
<protein>
    <submittedName>
        <fullName evidence="1">Uncharacterized protein</fullName>
    </submittedName>
</protein>
<gene>
    <name evidence="1" type="ORF">EPA93_36080</name>
</gene>
<dbReference type="Proteomes" id="UP000290365">
    <property type="component" value="Chromosome"/>
</dbReference>
<sequence length="429" mass="49023">MPEDSYGEPDYGRVMRHFRKHVKRWSAERLALLYSEMLEEASTEDMSSEELITARWIQRMEQRNEVPRDPKRRWILATLLGIPPALLGLQALAPLLEIDNIFALNALKEDKIDVLEYRAYLSAYWQHDYVGSKQHFLHETQMRIQHLTEHILYYKTEPQEEIARLLCEYHMAFAWCIAHDYGLFTMALRHLDQAIRLSDEKGYLDLSTALRYRRGGVIFTLAEAAAATDSLQRATTYFAQAIADFDLACNSLKRVAPELRGAVLLAAGHTRAYITQDQADLGHALALIDKSEQFINQGNDAYFVGFNEERYSLDRGRALIASPIRQLRSPQKIIDQCSSFAPDISQKPRHYSNNLVIQARAYLDLDYYPIAVAYAEEALQALQGITSQVNIARIAHLYGRLKASSYGNSREVAQLGVALLKKQHPSLFQ</sequence>
<accession>A0A4P6JZZ7</accession>
<proteinExistence type="predicted"/>